<feature type="domain" description="Cytochrome c" evidence="7">
    <location>
        <begin position="186"/>
        <end position="280"/>
    </location>
</feature>
<accession>A0ABW7HGU2</accession>
<keyword evidence="1" id="KW-0813">Transport</keyword>
<evidence type="ECO:0000256" key="5">
    <source>
        <dbReference type="ARBA" id="ARBA00023004"/>
    </source>
</evidence>
<dbReference type="PANTHER" id="PTHR37823">
    <property type="entry name" value="CYTOCHROME C-553-LIKE"/>
    <property type="match status" value="1"/>
</dbReference>
<evidence type="ECO:0000313" key="8">
    <source>
        <dbReference type="EMBL" id="MFG6489126.1"/>
    </source>
</evidence>
<dbReference type="InterPro" id="IPR036909">
    <property type="entry name" value="Cyt_c-like_dom_sf"/>
</dbReference>
<gene>
    <name evidence="8" type="ORF">ACG04R_20740</name>
</gene>
<comment type="caution">
    <text evidence="8">The sequence shown here is derived from an EMBL/GenBank/DDBJ whole genome shotgun (WGS) entry which is preliminary data.</text>
</comment>
<evidence type="ECO:0000256" key="4">
    <source>
        <dbReference type="ARBA" id="ARBA00022982"/>
    </source>
</evidence>
<dbReference type="Proteomes" id="UP001606134">
    <property type="component" value="Unassembled WGS sequence"/>
</dbReference>
<name>A0ABW7HGU2_9BURK</name>
<protein>
    <submittedName>
        <fullName evidence="8">C-type cytochrome</fullName>
    </submittedName>
</protein>
<keyword evidence="9" id="KW-1185">Reference proteome</keyword>
<keyword evidence="3 6" id="KW-0479">Metal-binding</keyword>
<organism evidence="8 9">
    <name type="scientific">Pelomonas candidula</name>
    <dbReference type="NCBI Taxonomy" id="3299025"/>
    <lineage>
        <taxon>Bacteria</taxon>
        <taxon>Pseudomonadati</taxon>
        <taxon>Pseudomonadota</taxon>
        <taxon>Betaproteobacteria</taxon>
        <taxon>Burkholderiales</taxon>
        <taxon>Sphaerotilaceae</taxon>
        <taxon>Roseateles</taxon>
    </lineage>
</organism>
<keyword evidence="2 6" id="KW-0349">Heme</keyword>
<reference evidence="8 9" key="1">
    <citation type="submission" date="2024-08" db="EMBL/GenBank/DDBJ databases">
        <authorList>
            <person name="Lu H."/>
        </authorList>
    </citation>
    <scope>NUCLEOTIDE SEQUENCE [LARGE SCALE GENOMIC DNA]</scope>
    <source>
        <strain evidence="8 9">BYS78W</strain>
    </source>
</reference>
<dbReference type="InterPro" id="IPR051811">
    <property type="entry name" value="Cytochrome_c550/c551-like"/>
</dbReference>
<dbReference type="Gene3D" id="1.10.760.10">
    <property type="entry name" value="Cytochrome c-like domain"/>
    <property type="match status" value="2"/>
</dbReference>
<feature type="domain" description="Cytochrome c" evidence="7">
    <location>
        <begin position="51"/>
        <end position="147"/>
    </location>
</feature>
<dbReference type="PROSITE" id="PS51007">
    <property type="entry name" value="CYTC"/>
    <property type="match status" value="2"/>
</dbReference>
<dbReference type="InterPro" id="IPR009056">
    <property type="entry name" value="Cyt_c-like_dom"/>
</dbReference>
<dbReference type="Pfam" id="PF00034">
    <property type="entry name" value="Cytochrom_C"/>
    <property type="match status" value="2"/>
</dbReference>
<sequence>MRVLRWMVVALGGVATLVLVAAAVAYGASEYLLRQTSPARAPAVALPTDAVSVAEGSRLFMVHGCAGCHGPAAEGNLLFDEPLIATIVAPNLTDSIARYGAGDIATAIRNGVSPRTGRTMLVMPSQAFAPLSDADLGKILAFVASLPRAPGMEGSVSVGPVGRLGLLAGQYKTSLQLVEQAVAPPEAPDAGASIGRYLARTSCAECHGADLGGASHPEGVAPNLRIVAGYQPEAFTRLMRTGIGMGDRKLGVMSGWARAYFSHFTDAEVQALYRYLHDLPEPVRR</sequence>
<evidence type="ECO:0000256" key="3">
    <source>
        <dbReference type="ARBA" id="ARBA00022723"/>
    </source>
</evidence>
<keyword evidence="4" id="KW-0249">Electron transport</keyword>
<dbReference type="SUPFAM" id="SSF46626">
    <property type="entry name" value="Cytochrome c"/>
    <property type="match status" value="2"/>
</dbReference>
<evidence type="ECO:0000259" key="7">
    <source>
        <dbReference type="PROSITE" id="PS51007"/>
    </source>
</evidence>
<proteinExistence type="predicted"/>
<dbReference type="RefSeq" id="WP_394415353.1">
    <property type="nucleotide sequence ID" value="NZ_JBIGIC010000011.1"/>
</dbReference>
<evidence type="ECO:0000256" key="1">
    <source>
        <dbReference type="ARBA" id="ARBA00022448"/>
    </source>
</evidence>
<keyword evidence="5 6" id="KW-0408">Iron</keyword>
<evidence type="ECO:0000313" key="9">
    <source>
        <dbReference type="Proteomes" id="UP001606134"/>
    </source>
</evidence>
<evidence type="ECO:0000256" key="6">
    <source>
        <dbReference type="PROSITE-ProRule" id="PRU00433"/>
    </source>
</evidence>
<dbReference type="EMBL" id="JBIGIC010000011">
    <property type="protein sequence ID" value="MFG6489126.1"/>
    <property type="molecule type" value="Genomic_DNA"/>
</dbReference>
<evidence type="ECO:0000256" key="2">
    <source>
        <dbReference type="ARBA" id="ARBA00022617"/>
    </source>
</evidence>